<reference evidence="2" key="6">
    <citation type="journal article" date="2016" name="MSphere">
        <title>Comparison of the Gene Coding Contents and Other Unusual Features of the GC-Rich and AT-Rich Branch Probosciviruses.</title>
        <authorList>
            <person name="Ling P.D."/>
            <person name="Long S.Y."/>
            <person name="Zong J.C."/>
            <person name="Heaggans S.Y."/>
            <person name="Qin X."/>
            <person name="Hayward G.S."/>
        </authorList>
    </citation>
    <scope>NUCLEOTIDE SEQUENCE</scope>
    <source>
        <strain evidence="2">Nyah NAP97</strain>
    </source>
</reference>
<evidence type="ECO:0000313" key="3">
    <source>
        <dbReference type="Proteomes" id="UP001162024"/>
    </source>
</evidence>
<feature type="region of interest" description="Disordered" evidence="1">
    <location>
        <begin position="204"/>
        <end position="248"/>
    </location>
</feature>
<evidence type="ECO:0000313" key="2">
    <source>
        <dbReference type="EMBL" id="QOE74463.1"/>
    </source>
</evidence>
<protein>
    <submittedName>
        <fullName evidence="2">Primase associated factor</fullName>
    </submittedName>
</protein>
<evidence type="ECO:0000256" key="1">
    <source>
        <dbReference type="SAM" id="MobiDB-lite"/>
    </source>
</evidence>
<reference evidence="2" key="5">
    <citation type="journal article" date="2016" name="MSphere">
        <title>Complete Genome Sequence of Elephant Endotheliotropic Herpesvirus 4, the First Example of a GC-Rich Branch Proboscivirus.</title>
        <authorList>
            <person name="Ling P.D."/>
            <person name="Long S.Y."/>
            <person name="Fuery A."/>
            <person name="Peng R.S."/>
            <person name="Heaggans S.Y."/>
            <person name="Qin X."/>
            <person name="Worley K.C."/>
            <person name="Dugan S."/>
            <person name="Hayward G.S."/>
        </authorList>
    </citation>
    <scope>NUCLEOTIDE SEQUENCE</scope>
    <source>
        <strain evidence="2">Nyah NAP97</strain>
    </source>
</reference>
<dbReference type="Proteomes" id="UP001162024">
    <property type="component" value="Segment"/>
</dbReference>
<sequence>MDDDAVYMERPGKLKAHRGVCCNVTLYNLIEMHRGPRPLFQVTFLITDQATMSSKIEAFYIVGEEVNRTMCQTMRCEDTSDHQVHLKRIAVTTMMYSNQLVRAMMRLFHPTEVVVNEAGEIVFATAILGAGGGEYDMLHMRSMGKLAAIGNYVEPCRPSTPPGMCRGTWKVRHGLRADRESLMISLTVENQKYIFSDACHGDGSGASSSSSPSRQSQSSGSGWSPGSGSGGGGGGGGGGSAAKRPRMEPPFVMEPYRIRGTPIVKIVPRTILLWFQDTQCTVLLRDGMTLLYEKLMRDFGDRVLPMCRYLGPDIVTGGGDKEICFIGFPFLSTACLKTEESGSPCNVCFIDSIRCHGGLSPAYGNVQVCYAIRKYGSLTVGDEYSQMFNLYLSEDGLKVNQSTVCDDMLMRLPEDVRYAYVKNGALICVKFKHVNYGTLCRLIGENDMPLKCCHYHDKDQRLVNYVNRHINDNFTLYADFFKTRSLVFTIYKQKINEHPKCTWLVSDNCTQMFVATARDDWQEVAKFLEDAFREAWVGVMQSARYVTVLTEAYVGENYVMIVKDQVLSSIGTHNAEHNWLSDVELLILNLLRDVRHNPTNCVETLKVYLRCCIVTMIQNRNTLRYWVFDVPPCKFKVVCEGTFDCTPYHGIYGKNSELLIQYLPSLSDRIDFIQYFCRAADMMKLAVNECLKIAVGMESVDVLGTEIMEDVKSEIVSRYGNLFFYN</sequence>
<name>A0A866VSU5_9BETA</name>
<dbReference type="GeneID" id="80541580"/>
<accession>A0A866VSU5</accession>
<reference evidence="2" key="3">
    <citation type="journal article" date="2014" name="J. Virol.">
        <title>Comparative genome analysis of four elephant endotheliotropic herpesviruses, EEHV3, EEHV4, EEHV5, and EEHV6, from cases of hemorrhagic disease or viremia.</title>
        <authorList>
            <person name="Zong JC"/>
            <person name="Latimer EM"/>
            <person name="Long SY"/>
            <person name="Richman LK"/>
            <person name="Heaggans SY"/>
            <person name="Hayward GS."/>
        </authorList>
    </citation>
    <scope>NUCLEOTIDE SEQUENCE</scope>
    <source>
        <strain evidence="2">Nyah NAP97</strain>
    </source>
</reference>
<reference evidence="2" key="4">
    <citation type="journal article" date="2016" name="ILAR J">
        <title>Review of Elephant Endotheliotropic Herpesviruses and Acute Hemorrhagic Disease.</title>
        <authorList>
            <person name="Long S.Y."/>
            <person name="Latimer E.M."/>
            <person name="Hayward G.S."/>
        </authorList>
    </citation>
    <scope>NUCLEOTIDE SEQUENCE</scope>
    <source>
        <strain evidence="2">Nyah NAP97</strain>
    </source>
</reference>
<organism evidence="2 3">
    <name type="scientific">Elephant endotheliotropic herpesvirus 3A</name>
    <dbReference type="NCBI Taxonomy" id="1329409"/>
    <lineage>
        <taxon>Viruses</taxon>
        <taxon>Duplodnaviria</taxon>
        <taxon>Heunggongvirae</taxon>
        <taxon>Peploviricota</taxon>
        <taxon>Herviviricetes</taxon>
        <taxon>Herpesvirales</taxon>
        <taxon>Orthoherpesviridae</taxon>
        <taxon>Betaherpesvirinae</taxon>
        <taxon>Proboscivirus</taxon>
        <taxon>Elephant endotheliotropic herpesvirus 3</taxon>
    </lineage>
</organism>
<reference evidence="2" key="1">
    <citation type="journal article" date="2009" name="Vet. Pathol.">
        <title>Clinico-pathologic features of fatal disease attributed to new variants of endotheliotropic herpesviruses in two Asian elephants (Elephas maximus).</title>
        <authorList>
            <person name="Garner M.M."/>
            <person name="Helmick K."/>
            <person name="Ochsenreiter J."/>
            <person name="Richman L.K."/>
            <person name="Latimer E."/>
            <person name="Wise A.G."/>
            <person name="Maes R.K."/>
            <person name="Kiupel M."/>
            <person name="Nordhausen R.W."/>
            <person name="Zong J.C."/>
            <person name="Hayward G.S."/>
        </authorList>
    </citation>
    <scope>NUCLEOTIDE SEQUENCE</scope>
    <source>
        <strain evidence="2">Nyah NAP97</strain>
    </source>
</reference>
<feature type="compositionally biased region" description="Low complexity" evidence="1">
    <location>
        <begin position="205"/>
        <end position="222"/>
    </location>
</feature>
<reference evidence="2" key="2">
    <citation type="journal article" date="2013" name="Genome Announc.">
        <title>Complete Genome Sequence of Elephant Endotheliotropic Herpesvirus 1A.</title>
        <authorList>
            <person name="Ling P.D."/>
            <person name="Reid J.G."/>
            <person name="Qin X."/>
            <person name="Muzny D.M."/>
            <person name="Gibbs R."/>
            <person name="Petrosino J."/>
            <person name="Peng R."/>
            <person name="Zong J.C."/>
            <person name="Heaggans S.Y."/>
            <person name="Hayward G.S."/>
        </authorList>
    </citation>
    <scope>NUCLEOTIDE SEQUENCE</scope>
    <source>
        <strain evidence="2">Nyah NAP97</strain>
    </source>
</reference>
<reference evidence="2" key="7">
    <citation type="submission" date="2019-08" db="EMBL/GenBank/DDBJ databases">
        <title>Complete Genome Assembly and Annotation of EEHV3A the First Example of a GC-Branch African Elephant Endotheliotrophic Herpesvirus Associated with Lethal Hemorrhagic Disease.</title>
        <authorList>
            <person name="Tan J."/>
            <person name="Ling P.D."/>
            <person name="Worley K."/>
            <person name="Proudfoot J."/>
            <person name="Bowman M."/>
            <person name="Qin X."/>
            <person name="Latimer E.M."/>
            <person name="Holder K."/>
            <person name="Fayette M."/>
            <person name="Nodolf S."/>
            <person name="Heaggans S.Y."/>
            <person name="Zong J.-C."/>
            <person name="Pearson V.R."/>
            <person name="Hayward G.S."/>
        </authorList>
    </citation>
    <scope>NUCLEOTIDE SEQUENCE</scope>
    <source>
        <strain evidence="2">Nyah NAP97</strain>
    </source>
</reference>
<dbReference type="RefSeq" id="YP_010802797.1">
    <property type="nucleotide sequence ID" value="NC_077039.1"/>
</dbReference>
<dbReference type="EMBL" id="MN373268">
    <property type="protein sequence ID" value="QOE74463.1"/>
    <property type="molecule type" value="Genomic_DNA"/>
</dbReference>
<proteinExistence type="predicted"/>
<feature type="compositionally biased region" description="Gly residues" evidence="1">
    <location>
        <begin position="223"/>
        <end position="240"/>
    </location>
</feature>
<dbReference type="KEGG" id="vg:80541580"/>
<gene>
    <name evidence="2" type="primary">U74</name>
</gene>
<keyword evidence="3" id="KW-1185">Reference proteome</keyword>